<sequence>MKCMNCGKNDASIHLYASLNGQTQKIDLCQNCYQQWNASQNKNRGMGFFGSTSGNNPFNMEDLEQFFRQMPSQGRGQNPQEGAPRPNQGQGGNRGGGLLDQFGINLTELARQGAVDPVIGRDSEIARVIEILNRRNKNNPVLTGEAGVGKTAVVEGLAQKIVDGDVPQKLLDKEVIRLDVVSLVQGTGIRGQFEERMQQLMDEVRENKNIVLFIDEIHEIVGAGSAEGSMDAGNILKPALARGELQLIGATTLNEYRKIEKDPALERRFQPVRVNEPTPEQTLIILQGLRGKYEDYHKVKYSDKALEAAVTLSHRYIQDRFLPDKAIDLLDESGSKKNLSLKIVDPKEIDERMETAEKEKQAALHAEDYEKAAYYRDQITNLKSMKNNPEASGQDNTITEKDIQNIIEIKTNIPVGDLLEKEQEQLRNLDKDLKAHVIGQDEAVDKVAKAIRRNRVGFARKNRPIGSFLFVGPTGVGKTELAKQLATEMFGTEDAIIRFDMSEYMEKHAVSKLIGSPPGYVGYEEAGQLTERVRRNPYSIVLLDEVEKAHPDVMHLFLQILEDGRLTDSQGRSVSFKDTIIIMTSNAGTGSQEASVGFAASLSGEAKSVIHRLSDYFKPEFINRFDAIVEFNSLSKENLTSILSLMLDDVNRILSDKEISVSISESAKEKLVEIGYNPSMGARPLRRVIQEQIEDRVADYYLDNPEIKNISFDVNDQNEIVVQEAQNATIE</sequence>
<keyword evidence="2 4" id="KW-0067">ATP-binding</keyword>
<evidence type="ECO:0000259" key="6">
    <source>
        <dbReference type="PROSITE" id="PS50151"/>
    </source>
</evidence>
<dbReference type="PROSITE" id="PS50151">
    <property type="entry name" value="UVR"/>
    <property type="match status" value="1"/>
</dbReference>
<comment type="similarity">
    <text evidence="4">Belongs to the ClpA/ClpB family.</text>
</comment>
<dbReference type="PRINTS" id="PR00300">
    <property type="entry name" value="CLPPROTEASEA"/>
</dbReference>
<evidence type="ECO:0000313" key="7">
    <source>
        <dbReference type="EMBL" id="AZP05062.1"/>
    </source>
</evidence>
<dbReference type="InterPro" id="IPR050130">
    <property type="entry name" value="ClpA_ClpB"/>
</dbReference>
<dbReference type="Pfam" id="PF10431">
    <property type="entry name" value="ClpB_D2-small"/>
    <property type="match status" value="1"/>
</dbReference>
<name>A0A3Q9BLE0_9LACT</name>
<feature type="compositionally biased region" description="Polar residues" evidence="5">
    <location>
        <begin position="71"/>
        <end position="80"/>
    </location>
</feature>
<gene>
    <name evidence="7" type="ORF">EJN90_10670</name>
</gene>
<dbReference type="InterPro" id="IPR003593">
    <property type="entry name" value="AAA+_ATPase"/>
</dbReference>
<evidence type="ECO:0000256" key="3">
    <source>
        <dbReference type="ARBA" id="ARBA00023186"/>
    </source>
</evidence>
<dbReference type="GO" id="GO:0005524">
    <property type="term" value="F:ATP binding"/>
    <property type="evidence" value="ECO:0007669"/>
    <property type="project" value="UniProtKB-KW"/>
</dbReference>
<dbReference type="InterPro" id="IPR027417">
    <property type="entry name" value="P-loop_NTPase"/>
</dbReference>
<evidence type="ECO:0000256" key="5">
    <source>
        <dbReference type="SAM" id="MobiDB-lite"/>
    </source>
</evidence>
<proteinExistence type="inferred from homology"/>
<dbReference type="Proteomes" id="UP000273326">
    <property type="component" value="Chromosome"/>
</dbReference>
<dbReference type="FunFam" id="3.40.50.300:FF:000025">
    <property type="entry name" value="ATP-dependent Clp protease subunit"/>
    <property type="match status" value="1"/>
</dbReference>
<feature type="domain" description="UVR" evidence="6">
    <location>
        <begin position="350"/>
        <end position="385"/>
    </location>
</feature>
<dbReference type="SUPFAM" id="SSF52540">
    <property type="entry name" value="P-loop containing nucleoside triphosphate hydrolases"/>
    <property type="match status" value="2"/>
</dbReference>
<dbReference type="CDD" id="cd00009">
    <property type="entry name" value="AAA"/>
    <property type="match status" value="1"/>
</dbReference>
<dbReference type="SMART" id="SM00382">
    <property type="entry name" value="AAA"/>
    <property type="match status" value="2"/>
</dbReference>
<dbReference type="OrthoDB" id="9803641at2"/>
<dbReference type="PROSITE" id="PS00870">
    <property type="entry name" value="CLPAB_1"/>
    <property type="match status" value="1"/>
</dbReference>
<dbReference type="GO" id="GO:0016887">
    <property type="term" value="F:ATP hydrolysis activity"/>
    <property type="evidence" value="ECO:0007669"/>
    <property type="project" value="InterPro"/>
</dbReference>
<dbReference type="InterPro" id="IPR001270">
    <property type="entry name" value="ClpA/B"/>
</dbReference>
<dbReference type="PANTHER" id="PTHR11638:SF175">
    <property type="entry name" value="ATP-DEPENDENT CLP PROTEASE, ATP-BINDING SUBUNIT CLPC"/>
    <property type="match status" value="1"/>
</dbReference>
<dbReference type="KEGG" id="jeh:EJN90_10670"/>
<keyword evidence="1 4" id="KW-0547">Nucleotide-binding</keyword>
<dbReference type="InterPro" id="IPR018368">
    <property type="entry name" value="ClpA/B_CS1"/>
</dbReference>
<dbReference type="SMART" id="SM01086">
    <property type="entry name" value="ClpB_D2-small"/>
    <property type="match status" value="1"/>
</dbReference>
<dbReference type="RefSeq" id="WP_126111081.1">
    <property type="nucleotide sequence ID" value="NZ_CP034465.1"/>
</dbReference>
<evidence type="ECO:0000256" key="1">
    <source>
        <dbReference type="ARBA" id="ARBA00022741"/>
    </source>
</evidence>
<evidence type="ECO:0000256" key="2">
    <source>
        <dbReference type="ARBA" id="ARBA00022840"/>
    </source>
</evidence>
<feature type="region of interest" description="Disordered" evidence="5">
    <location>
        <begin position="71"/>
        <end position="97"/>
    </location>
</feature>
<keyword evidence="3 4" id="KW-0143">Chaperone</keyword>
<dbReference type="Gene3D" id="4.10.860.10">
    <property type="entry name" value="UVR domain"/>
    <property type="match status" value="1"/>
</dbReference>
<dbReference type="Gene3D" id="3.40.50.300">
    <property type="entry name" value="P-loop containing nucleotide triphosphate hydrolases"/>
    <property type="match status" value="2"/>
</dbReference>
<organism evidence="7 8">
    <name type="scientific">Jeotgalibaca ciconiae</name>
    <dbReference type="NCBI Taxonomy" id="2496265"/>
    <lineage>
        <taxon>Bacteria</taxon>
        <taxon>Bacillati</taxon>
        <taxon>Bacillota</taxon>
        <taxon>Bacilli</taxon>
        <taxon>Lactobacillales</taxon>
        <taxon>Carnobacteriaceae</taxon>
        <taxon>Jeotgalibaca</taxon>
    </lineage>
</organism>
<dbReference type="Pfam" id="PF00004">
    <property type="entry name" value="AAA"/>
    <property type="match status" value="1"/>
</dbReference>
<dbReference type="EMBL" id="CP034465">
    <property type="protein sequence ID" value="AZP05062.1"/>
    <property type="molecule type" value="Genomic_DNA"/>
</dbReference>
<keyword evidence="8" id="KW-1185">Reference proteome</keyword>
<dbReference type="Gene3D" id="1.10.8.60">
    <property type="match status" value="2"/>
</dbReference>
<dbReference type="InterPro" id="IPR041546">
    <property type="entry name" value="ClpA/ClpB_AAA_lid"/>
</dbReference>
<dbReference type="InterPro" id="IPR001943">
    <property type="entry name" value="UVR_dom"/>
</dbReference>
<reference evidence="8" key="1">
    <citation type="submission" date="2018-12" db="EMBL/GenBank/DDBJ databases">
        <title>Complete genome sequencing of Jeotgalibaca sp. H21T32.</title>
        <authorList>
            <person name="Bae J.-W."/>
            <person name="Lee S.-Y."/>
        </authorList>
    </citation>
    <scope>NUCLEOTIDE SEQUENCE [LARGE SCALE GENOMIC DNA]</scope>
    <source>
        <strain evidence="8">H21T32</strain>
    </source>
</reference>
<dbReference type="PROSITE" id="PS00871">
    <property type="entry name" value="CLPAB_2"/>
    <property type="match status" value="1"/>
</dbReference>
<keyword evidence="7" id="KW-0645">Protease</keyword>
<dbReference type="PANTHER" id="PTHR11638">
    <property type="entry name" value="ATP-DEPENDENT CLP PROTEASE"/>
    <property type="match status" value="1"/>
</dbReference>
<dbReference type="InterPro" id="IPR028299">
    <property type="entry name" value="ClpA/B_CS2"/>
</dbReference>
<dbReference type="GO" id="GO:0006508">
    <property type="term" value="P:proteolysis"/>
    <property type="evidence" value="ECO:0007669"/>
    <property type="project" value="UniProtKB-KW"/>
</dbReference>
<dbReference type="AlphaFoldDB" id="A0A3Q9BLE0"/>
<dbReference type="InterPro" id="IPR003959">
    <property type="entry name" value="ATPase_AAA_core"/>
</dbReference>
<dbReference type="InterPro" id="IPR019489">
    <property type="entry name" value="Clp_ATPase_C"/>
</dbReference>
<dbReference type="CDD" id="cd19499">
    <property type="entry name" value="RecA-like_ClpB_Hsp104-like"/>
    <property type="match status" value="1"/>
</dbReference>
<dbReference type="FunFam" id="3.40.50.300:FF:000010">
    <property type="entry name" value="Chaperone clpB 1, putative"/>
    <property type="match status" value="1"/>
</dbReference>
<evidence type="ECO:0000256" key="4">
    <source>
        <dbReference type="RuleBase" id="RU004432"/>
    </source>
</evidence>
<evidence type="ECO:0000313" key="8">
    <source>
        <dbReference type="Proteomes" id="UP000273326"/>
    </source>
</evidence>
<dbReference type="GO" id="GO:0005737">
    <property type="term" value="C:cytoplasm"/>
    <property type="evidence" value="ECO:0007669"/>
    <property type="project" value="TreeGrafter"/>
</dbReference>
<protein>
    <submittedName>
        <fullName evidence="7">ATP-dependent Clp protease ATP-binding subunit</fullName>
    </submittedName>
</protein>
<dbReference type="GO" id="GO:0008233">
    <property type="term" value="F:peptidase activity"/>
    <property type="evidence" value="ECO:0007669"/>
    <property type="project" value="UniProtKB-KW"/>
</dbReference>
<keyword evidence="7" id="KW-0378">Hydrolase</keyword>
<accession>A0A3Q9BLE0</accession>
<dbReference type="Pfam" id="PF17871">
    <property type="entry name" value="AAA_lid_9"/>
    <property type="match status" value="1"/>
</dbReference>
<dbReference type="Pfam" id="PF07724">
    <property type="entry name" value="AAA_2"/>
    <property type="match status" value="1"/>
</dbReference>
<dbReference type="GO" id="GO:0034605">
    <property type="term" value="P:cellular response to heat"/>
    <property type="evidence" value="ECO:0007669"/>
    <property type="project" value="TreeGrafter"/>
</dbReference>